<gene>
    <name evidence="1" type="ORF">SDC9_27783</name>
</gene>
<comment type="caution">
    <text evidence="1">The sequence shown here is derived from an EMBL/GenBank/DDBJ whole genome shotgun (WGS) entry which is preliminary data.</text>
</comment>
<proteinExistence type="predicted"/>
<protein>
    <submittedName>
        <fullName evidence="1">Uncharacterized protein</fullName>
    </submittedName>
</protein>
<name>A0A644USS9_9ZZZZ</name>
<organism evidence="1">
    <name type="scientific">bioreactor metagenome</name>
    <dbReference type="NCBI Taxonomy" id="1076179"/>
    <lineage>
        <taxon>unclassified sequences</taxon>
        <taxon>metagenomes</taxon>
        <taxon>ecological metagenomes</taxon>
    </lineage>
</organism>
<evidence type="ECO:0000313" key="1">
    <source>
        <dbReference type="EMBL" id="MPL81852.1"/>
    </source>
</evidence>
<reference evidence="1" key="1">
    <citation type="submission" date="2019-08" db="EMBL/GenBank/DDBJ databases">
        <authorList>
            <person name="Kucharzyk K."/>
            <person name="Murdoch R.W."/>
            <person name="Higgins S."/>
            <person name="Loffler F."/>
        </authorList>
    </citation>
    <scope>NUCLEOTIDE SEQUENCE</scope>
</reference>
<dbReference type="AlphaFoldDB" id="A0A644USS9"/>
<dbReference type="EMBL" id="VSSQ01000155">
    <property type="protein sequence ID" value="MPL81852.1"/>
    <property type="molecule type" value="Genomic_DNA"/>
</dbReference>
<sequence length="379" mass="41136">MKLKKHVILALVAGLFVWAGCTDKMQSELSMVEVEKNAGSATIQGQVSYNAGTTGEEGSFVTDNVLPAAEVDVVVSVNYKAYSNGSQGKKQFIAKTDANGNYSIQLPVGSKPIAGAEVEVDVLPFKRTFSKEVNGVLKTVEDAVYNQVAYTAGAKNTPLENAKVEVCNMLVSTLADLDPNSRSQRLTVKGDVYAAALGKVDKDDALKGLKASPEKKSVPKLTIVVKNSKIVGGKKVDERELKYSISSNAEGAYSVDVIFFDTWDYSDVKVDVIAEAFYVSETEADSKGFSHYFTVPSDDNKKWLTQSLAGVYEESKVANKAVAAINSIVALKVDVPAMKFEPENKDIIRGLRLKDKGTDVNYWVVPQPVGFPYPYAHFN</sequence>
<accession>A0A644USS9</accession>
<dbReference type="PROSITE" id="PS51257">
    <property type="entry name" value="PROKAR_LIPOPROTEIN"/>
    <property type="match status" value="1"/>
</dbReference>